<evidence type="ECO:0000256" key="1">
    <source>
        <dbReference type="ARBA" id="ARBA00009477"/>
    </source>
</evidence>
<feature type="coiled-coil region" evidence="2">
    <location>
        <begin position="74"/>
        <end position="139"/>
    </location>
</feature>
<dbReference type="Gene3D" id="2.40.50.100">
    <property type="match status" value="1"/>
</dbReference>
<dbReference type="PANTHER" id="PTHR30469:SF15">
    <property type="entry name" value="HLYD FAMILY OF SECRETION PROTEINS"/>
    <property type="match status" value="1"/>
</dbReference>
<keyword evidence="6" id="KW-1185">Reference proteome</keyword>
<keyword evidence="2" id="KW-0175">Coiled coil</keyword>
<dbReference type="AlphaFoldDB" id="A0A6M1RMZ7"/>
<evidence type="ECO:0000313" key="6">
    <source>
        <dbReference type="Proteomes" id="UP000477311"/>
    </source>
</evidence>
<feature type="domain" description="CzcB-like barrel-sandwich hybrid" evidence="4">
    <location>
        <begin position="52"/>
        <end position="175"/>
    </location>
</feature>
<evidence type="ECO:0000259" key="4">
    <source>
        <dbReference type="Pfam" id="PF25973"/>
    </source>
</evidence>
<proteinExistence type="inferred from homology"/>
<comment type="caution">
    <text evidence="5">The sequence shown here is derived from an EMBL/GenBank/DDBJ whole genome shotgun (WGS) entry which is preliminary data.</text>
</comment>
<name>A0A6M1RMZ7_9BACT</name>
<dbReference type="PANTHER" id="PTHR30469">
    <property type="entry name" value="MULTIDRUG RESISTANCE PROTEIN MDTA"/>
    <property type="match status" value="1"/>
</dbReference>
<organism evidence="5 6">
    <name type="scientific">Limisphaera ngatamarikiensis</name>
    <dbReference type="NCBI Taxonomy" id="1324935"/>
    <lineage>
        <taxon>Bacteria</taxon>
        <taxon>Pseudomonadati</taxon>
        <taxon>Verrucomicrobiota</taxon>
        <taxon>Verrucomicrobiia</taxon>
        <taxon>Limisphaerales</taxon>
        <taxon>Limisphaeraceae</taxon>
        <taxon>Limisphaera</taxon>
    </lineage>
</organism>
<gene>
    <name evidence="5" type="ORF">G4L39_06585</name>
</gene>
<dbReference type="Pfam" id="PF25973">
    <property type="entry name" value="BSH_CzcB"/>
    <property type="match status" value="1"/>
</dbReference>
<dbReference type="Gene3D" id="2.40.30.170">
    <property type="match status" value="1"/>
</dbReference>
<dbReference type="InterPro" id="IPR006143">
    <property type="entry name" value="RND_pump_MFP"/>
</dbReference>
<dbReference type="NCBIfam" id="TIGR01730">
    <property type="entry name" value="RND_mfp"/>
    <property type="match status" value="1"/>
</dbReference>
<accession>A0A6M1RMZ7</accession>
<dbReference type="Gene3D" id="1.10.287.470">
    <property type="entry name" value="Helix hairpin bin"/>
    <property type="match status" value="1"/>
</dbReference>
<dbReference type="GO" id="GO:0015562">
    <property type="term" value="F:efflux transmembrane transporter activity"/>
    <property type="evidence" value="ECO:0007669"/>
    <property type="project" value="TreeGrafter"/>
</dbReference>
<protein>
    <submittedName>
        <fullName evidence="5">Efflux RND transporter periplasmic adaptor subunit</fullName>
    </submittedName>
</protein>
<dbReference type="InterPro" id="IPR058792">
    <property type="entry name" value="Beta-barrel_RND_2"/>
</dbReference>
<evidence type="ECO:0000259" key="3">
    <source>
        <dbReference type="Pfam" id="PF25954"/>
    </source>
</evidence>
<evidence type="ECO:0000256" key="2">
    <source>
        <dbReference type="SAM" id="Coils"/>
    </source>
</evidence>
<sequence>MKNSKLVHRRRDCSARVRTWLAAACMVAWLARGTEPAPGITEAMYDGTLSLPVAGIVTRCPVREGSAVRAGDVLLELDTALEELEVTRRRLVLENRRTEYEALRRLFEQNSISVKKEELDKARADYQIAETELRMAEEQLRRRRLVAPCDGVVVDVLPEVGEAVQAYQPLVRLVDTRRVRFTANLEPAWCAALQPGRTVTVELDAAPAPVRVQGRVAFVSPVADPASGLRRVEVWFENPEGAVAPGVAGRLIPETTAGPPPSPTLKVP</sequence>
<dbReference type="Proteomes" id="UP000477311">
    <property type="component" value="Unassembled WGS sequence"/>
</dbReference>
<evidence type="ECO:0000313" key="5">
    <source>
        <dbReference type="EMBL" id="NGO39063.1"/>
    </source>
</evidence>
<dbReference type="Pfam" id="PF25954">
    <property type="entry name" value="Beta-barrel_RND_2"/>
    <property type="match status" value="1"/>
</dbReference>
<feature type="domain" description="CusB-like beta-barrel" evidence="3">
    <location>
        <begin position="190"/>
        <end position="249"/>
    </location>
</feature>
<reference evidence="5 6" key="1">
    <citation type="submission" date="2020-02" db="EMBL/GenBank/DDBJ databases">
        <title>Draft genome sequence of Limisphaera ngatamarikiensis NGM72.4T, a thermophilic Verrucomicrobia grouped in subdivision 3.</title>
        <authorList>
            <person name="Carere C.R."/>
            <person name="Steen J."/>
            <person name="Hugenholtz P."/>
            <person name="Stott M.B."/>
        </authorList>
    </citation>
    <scope>NUCLEOTIDE SEQUENCE [LARGE SCALE GENOMIC DNA]</scope>
    <source>
        <strain evidence="5 6">NGM72.4</strain>
    </source>
</reference>
<dbReference type="EMBL" id="JAAKYA010000043">
    <property type="protein sequence ID" value="NGO39063.1"/>
    <property type="molecule type" value="Genomic_DNA"/>
</dbReference>
<dbReference type="GO" id="GO:1990281">
    <property type="term" value="C:efflux pump complex"/>
    <property type="evidence" value="ECO:0007669"/>
    <property type="project" value="TreeGrafter"/>
</dbReference>
<dbReference type="InterPro" id="IPR058647">
    <property type="entry name" value="BSH_CzcB-like"/>
</dbReference>
<dbReference type="SUPFAM" id="SSF111369">
    <property type="entry name" value="HlyD-like secretion proteins"/>
    <property type="match status" value="1"/>
</dbReference>
<dbReference type="RefSeq" id="WP_165106859.1">
    <property type="nucleotide sequence ID" value="NZ_JAAKYA010000043.1"/>
</dbReference>
<comment type="similarity">
    <text evidence="1">Belongs to the membrane fusion protein (MFP) (TC 8.A.1) family.</text>
</comment>